<evidence type="ECO:0000313" key="4">
    <source>
        <dbReference type="Proteomes" id="UP000092730"/>
    </source>
</evidence>
<feature type="chain" id="PRO_5042334705" evidence="1">
    <location>
        <begin position="18"/>
        <end position="159"/>
    </location>
</feature>
<evidence type="ECO:0000313" key="3">
    <source>
        <dbReference type="EMBL" id="WVW85469.1"/>
    </source>
</evidence>
<dbReference type="OrthoDB" id="2562280at2759"/>
<name>A0A1B9FYB1_9TREE</name>
<protein>
    <submittedName>
        <fullName evidence="2">Uncharacterized protein</fullName>
    </submittedName>
</protein>
<reference evidence="2" key="1">
    <citation type="submission" date="2013-07" db="EMBL/GenBank/DDBJ databases">
        <title>The Genome Sequence of Cryptococcus bestiolae CBS10118.</title>
        <authorList>
            <consortium name="The Broad Institute Genome Sequencing Platform"/>
            <person name="Cuomo C."/>
            <person name="Litvintseva A."/>
            <person name="Chen Y."/>
            <person name="Heitman J."/>
            <person name="Sun S."/>
            <person name="Springer D."/>
            <person name="Dromer F."/>
            <person name="Young S.K."/>
            <person name="Zeng Q."/>
            <person name="Gargeya S."/>
            <person name="Fitzgerald M."/>
            <person name="Abouelleil A."/>
            <person name="Alvarado L."/>
            <person name="Berlin A.M."/>
            <person name="Chapman S.B."/>
            <person name="Dewar J."/>
            <person name="Goldberg J."/>
            <person name="Griggs A."/>
            <person name="Gujja S."/>
            <person name="Hansen M."/>
            <person name="Howarth C."/>
            <person name="Imamovic A."/>
            <person name="Larimer J."/>
            <person name="McCowan C."/>
            <person name="Murphy C."/>
            <person name="Pearson M."/>
            <person name="Priest M."/>
            <person name="Roberts A."/>
            <person name="Saif S."/>
            <person name="Shea T."/>
            <person name="Sykes S."/>
            <person name="Wortman J."/>
            <person name="Nusbaum C."/>
            <person name="Birren B."/>
        </authorList>
    </citation>
    <scope>NUCLEOTIDE SEQUENCE [LARGE SCALE GENOMIC DNA]</scope>
    <source>
        <strain evidence="2">CBS 10118</strain>
    </source>
</reference>
<organism evidence="2">
    <name type="scientific">Kwoniella bestiolae CBS 10118</name>
    <dbReference type="NCBI Taxonomy" id="1296100"/>
    <lineage>
        <taxon>Eukaryota</taxon>
        <taxon>Fungi</taxon>
        <taxon>Dikarya</taxon>
        <taxon>Basidiomycota</taxon>
        <taxon>Agaricomycotina</taxon>
        <taxon>Tremellomycetes</taxon>
        <taxon>Tremellales</taxon>
        <taxon>Cryptococcaceae</taxon>
        <taxon>Kwoniella</taxon>
    </lineage>
</organism>
<proteinExistence type="predicted"/>
<keyword evidence="4" id="KW-1185">Reference proteome</keyword>
<evidence type="ECO:0000313" key="2">
    <source>
        <dbReference type="EMBL" id="OCF23768.1"/>
    </source>
</evidence>
<dbReference type="VEuPathDB" id="FungiDB:I302_06752"/>
<sequence length="159" mass="17353">MFYQCLAFLIISYTGLAIPVEELPSANFKVGVPLYTKYQDHINGAKFGAVTVDVNLSMSKADLQGRRDFTWTTFQHPQQAAGEIGEPIWNMSCSATAKAGFDGVAEFTLKDEYPWITAGVNATGVRDGTSGKQCPTGQCLSQLCEGQELPVIDTFLHSY</sequence>
<reference evidence="3" key="2">
    <citation type="submission" date="2013-07" db="EMBL/GenBank/DDBJ databases">
        <authorList>
            <consortium name="The Broad Institute Genome Sequencing Platform"/>
            <person name="Cuomo C."/>
            <person name="Litvintseva A."/>
            <person name="Chen Y."/>
            <person name="Heitman J."/>
            <person name="Sun S."/>
            <person name="Springer D."/>
            <person name="Dromer F."/>
            <person name="Young S.K."/>
            <person name="Zeng Q."/>
            <person name="Gargeya S."/>
            <person name="Fitzgerald M."/>
            <person name="Abouelleil A."/>
            <person name="Alvarado L."/>
            <person name="Berlin A.M."/>
            <person name="Chapman S.B."/>
            <person name="Dewar J."/>
            <person name="Goldberg J."/>
            <person name="Griggs A."/>
            <person name="Gujja S."/>
            <person name="Hansen M."/>
            <person name="Howarth C."/>
            <person name="Imamovic A."/>
            <person name="Larimer J."/>
            <person name="McCowan C."/>
            <person name="Murphy C."/>
            <person name="Pearson M."/>
            <person name="Priest M."/>
            <person name="Roberts A."/>
            <person name="Saif S."/>
            <person name="Shea T."/>
            <person name="Sykes S."/>
            <person name="Wortman J."/>
            <person name="Nusbaum C."/>
            <person name="Birren B."/>
        </authorList>
    </citation>
    <scope>NUCLEOTIDE SEQUENCE</scope>
    <source>
        <strain evidence="3">CBS 10118</strain>
    </source>
</reference>
<reference evidence="3" key="4">
    <citation type="submission" date="2024-02" db="EMBL/GenBank/DDBJ databases">
        <title>Comparative genomics of Cryptococcus and Kwoniella reveals pathogenesis evolution and contrasting modes of karyotype evolution via chromosome fusion or intercentromeric recombination.</title>
        <authorList>
            <person name="Coelho M.A."/>
            <person name="David-Palma M."/>
            <person name="Shea T."/>
            <person name="Bowers K."/>
            <person name="McGinley-Smith S."/>
            <person name="Mohammad A.W."/>
            <person name="Gnirke A."/>
            <person name="Yurkov A.M."/>
            <person name="Nowrousian M."/>
            <person name="Sun S."/>
            <person name="Cuomo C.A."/>
            <person name="Heitman J."/>
        </authorList>
    </citation>
    <scope>NUCLEOTIDE SEQUENCE</scope>
    <source>
        <strain evidence="3">CBS 10118</strain>
    </source>
</reference>
<dbReference type="GeneID" id="30211151"/>
<evidence type="ECO:0000256" key="1">
    <source>
        <dbReference type="SAM" id="SignalP"/>
    </source>
</evidence>
<feature type="signal peptide" evidence="1">
    <location>
        <begin position="1"/>
        <end position="17"/>
    </location>
</feature>
<dbReference type="EMBL" id="CP144546">
    <property type="protein sequence ID" value="WVW85469.1"/>
    <property type="molecule type" value="Genomic_DNA"/>
</dbReference>
<reference evidence="2" key="3">
    <citation type="submission" date="2014-01" db="EMBL/GenBank/DDBJ databases">
        <title>Evolution of pathogenesis and genome organization in the Tremellales.</title>
        <authorList>
            <person name="Cuomo C."/>
            <person name="Litvintseva A."/>
            <person name="Heitman J."/>
            <person name="Chen Y."/>
            <person name="Sun S."/>
            <person name="Springer D."/>
            <person name="Dromer F."/>
            <person name="Young S."/>
            <person name="Zeng Q."/>
            <person name="Chapman S."/>
            <person name="Gujja S."/>
            <person name="Saif S."/>
            <person name="Birren B."/>
        </authorList>
    </citation>
    <scope>NUCLEOTIDE SEQUENCE</scope>
    <source>
        <strain evidence="2">CBS 10118</strain>
    </source>
</reference>
<accession>A0A1B9FYB1</accession>
<dbReference type="RefSeq" id="XP_019044838.1">
    <property type="nucleotide sequence ID" value="XM_019193361.1"/>
</dbReference>
<dbReference type="KEGG" id="kbi:30211151"/>
<dbReference type="EMBL" id="KI894023">
    <property type="protein sequence ID" value="OCF23768.1"/>
    <property type="molecule type" value="Genomic_DNA"/>
</dbReference>
<gene>
    <name evidence="2" type="ORF">I302_06752</name>
    <name evidence="3" type="ORF">I302_107507</name>
</gene>
<dbReference type="AlphaFoldDB" id="A0A1B9FYB1"/>
<keyword evidence="1" id="KW-0732">Signal</keyword>
<dbReference type="Proteomes" id="UP000092730">
    <property type="component" value="Chromosome 6"/>
</dbReference>